<name>A0A4R6EM13_SCAGO</name>
<reference evidence="2 3" key="1">
    <citation type="submission" date="2019-03" db="EMBL/GenBank/DDBJ databases">
        <title>Genomic analyses of the natural microbiome of Caenorhabditis elegans.</title>
        <authorList>
            <person name="Samuel B."/>
        </authorList>
    </citation>
    <scope>NUCLEOTIDE SEQUENCE [LARGE SCALE GENOMIC DNA]</scope>
    <source>
        <strain evidence="2 3">BIGb0156</strain>
    </source>
</reference>
<dbReference type="PROSITE" id="PS51257">
    <property type="entry name" value="PROKAR_LIPOPROTEIN"/>
    <property type="match status" value="1"/>
</dbReference>
<feature type="signal peptide" evidence="1">
    <location>
        <begin position="1"/>
        <end position="24"/>
    </location>
</feature>
<comment type="caution">
    <text evidence="2">The sequence shown here is derived from an EMBL/GenBank/DDBJ whole genome shotgun (WGS) entry which is preliminary data.</text>
</comment>
<dbReference type="AlphaFoldDB" id="A0A4R6EM13"/>
<keyword evidence="1" id="KW-0732">Signal</keyword>
<gene>
    <name evidence="2" type="ORF">EC847_103226</name>
</gene>
<accession>A0A4R6EM13</accession>
<evidence type="ECO:0000313" key="2">
    <source>
        <dbReference type="EMBL" id="TDN60045.1"/>
    </source>
</evidence>
<evidence type="ECO:0008006" key="4">
    <source>
        <dbReference type="Google" id="ProtNLM"/>
    </source>
</evidence>
<proteinExistence type="predicted"/>
<sequence length="165" mass="17987">MKLRNLLPLLIVTVLVGCKAPAPTMTDDTMVTSQVNGVTLTHRYIVAVPTEFTPVNASYRALYAGSVMNTPDFGGKVLSELENGKTYTVLGSVQNDWLAIAEEDQPELIGYVPPRALVKSELYAQTLKKDRPRARKSSNKKATCVNVDSNSKACQNANSGTWIIN</sequence>
<dbReference type="RefSeq" id="WP_110508723.1">
    <property type="nucleotide sequence ID" value="NZ_CACSIW010000008.1"/>
</dbReference>
<organism evidence="2 3">
    <name type="scientific">Scandinavium goeteborgense</name>
    <dbReference type="NCBI Taxonomy" id="1851514"/>
    <lineage>
        <taxon>Bacteria</taxon>
        <taxon>Pseudomonadati</taxon>
        <taxon>Pseudomonadota</taxon>
        <taxon>Gammaproteobacteria</taxon>
        <taxon>Enterobacterales</taxon>
        <taxon>Enterobacteriaceae</taxon>
        <taxon>Scandinavium</taxon>
    </lineage>
</organism>
<dbReference type="Proteomes" id="UP000295530">
    <property type="component" value="Unassembled WGS sequence"/>
</dbReference>
<evidence type="ECO:0000313" key="3">
    <source>
        <dbReference type="Proteomes" id="UP000295530"/>
    </source>
</evidence>
<dbReference type="EMBL" id="SNVX01000003">
    <property type="protein sequence ID" value="TDN60045.1"/>
    <property type="molecule type" value="Genomic_DNA"/>
</dbReference>
<dbReference type="OrthoDB" id="6546251at2"/>
<feature type="chain" id="PRO_5020998221" description="SH3 domain-containing protein" evidence="1">
    <location>
        <begin position="25"/>
        <end position="165"/>
    </location>
</feature>
<protein>
    <recommendedName>
        <fullName evidence="4">SH3 domain-containing protein</fullName>
    </recommendedName>
</protein>
<keyword evidence="3" id="KW-1185">Reference proteome</keyword>
<evidence type="ECO:0000256" key="1">
    <source>
        <dbReference type="SAM" id="SignalP"/>
    </source>
</evidence>